<evidence type="ECO:0000256" key="1">
    <source>
        <dbReference type="SAM" id="Coils"/>
    </source>
</evidence>
<dbReference type="EMBL" id="JAJJHW010000095">
    <property type="protein sequence ID" value="KAH8386512.1"/>
    <property type="molecule type" value="Genomic_DNA"/>
</dbReference>
<feature type="compositionally biased region" description="Acidic residues" evidence="2">
    <location>
        <begin position="311"/>
        <end position="330"/>
    </location>
</feature>
<keyword evidence="1" id="KW-0175">Coiled coil</keyword>
<feature type="region of interest" description="Disordered" evidence="2">
    <location>
        <begin position="264"/>
        <end position="296"/>
    </location>
</feature>
<dbReference type="AlphaFoldDB" id="A0AAD4K9N0"/>
<evidence type="ECO:0000313" key="3">
    <source>
        <dbReference type="EMBL" id="KAH8386512.1"/>
    </source>
</evidence>
<gene>
    <name evidence="3" type="ORF">KR093_000974</name>
</gene>
<dbReference type="Proteomes" id="UP001200034">
    <property type="component" value="Unassembled WGS sequence"/>
</dbReference>
<evidence type="ECO:0000256" key="2">
    <source>
        <dbReference type="SAM" id="MobiDB-lite"/>
    </source>
</evidence>
<organism evidence="3 4">
    <name type="scientific">Drosophila rubida</name>
    <dbReference type="NCBI Taxonomy" id="30044"/>
    <lineage>
        <taxon>Eukaryota</taxon>
        <taxon>Metazoa</taxon>
        <taxon>Ecdysozoa</taxon>
        <taxon>Arthropoda</taxon>
        <taxon>Hexapoda</taxon>
        <taxon>Insecta</taxon>
        <taxon>Pterygota</taxon>
        <taxon>Neoptera</taxon>
        <taxon>Endopterygota</taxon>
        <taxon>Diptera</taxon>
        <taxon>Brachycera</taxon>
        <taxon>Muscomorpha</taxon>
        <taxon>Ephydroidea</taxon>
        <taxon>Drosophilidae</taxon>
        <taxon>Drosophila</taxon>
    </lineage>
</organism>
<sequence length="436" mass="49738">MSNDTFPRVLGYIAKLCTSDEDIRKVFVKLENALQAGETLRKSKNSLKKDINNMRIDMVLIRQAALIAEEQREENSKSLQILDNCYSHLLKIVGFVCDDRVNNILRFSILNKQHEMQKELDEIQQQQTKDLECKVALENRRIVKEFRKWQQVLKEAEEESQSLELELQQLDEHWKIKIDRATQQRNKKIVSLVQLSKEIADMQTFKIPKPFGSKIAKSGIVSVVRSTPVKLQSAMEFLRKFQLEPKVSKAIQLPLRPILVNHRSQEDADNVQPSPAKQVHFADLPSPVRMEENNSSQMSFEMKIQKMKVNDEDDDDDGDGDGEDEGEGDVDVASARPESDRSHISERAIIENVEILPPLKFYSENDEASNVSVANNPSKSMETLSFKNLFSPFDSAPDSCENEHNAESNTLQFSTPKIDCGNDFFLNFDDDGSADM</sequence>
<comment type="caution">
    <text evidence="3">The sequence shown here is derived from an EMBL/GenBank/DDBJ whole genome shotgun (WGS) entry which is preliminary data.</text>
</comment>
<accession>A0AAD4K9N0</accession>
<evidence type="ECO:0000313" key="4">
    <source>
        <dbReference type="Proteomes" id="UP001200034"/>
    </source>
</evidence>
<reference evidence="3" key="1">
    <citation type="journal article" date="2021" name="Mol. Ecol. Resour.">
        <title>Phylogenomic analyses of the genus Drosophila reveals genomic signals of climate adaptation.</title>
        <authorList>
            <person name="Li F."/>
            <person name="Rane R.V."/>
            <person name="Luria V."/>
            <person name="Xiong Z."/>
            <person name="Chen J."/>
            <person name="Li Z."/>
            <person name="Catullo R.A."/>
            <person name="Griffin P.C."/>
            <person name="Schiffer M."/>
            <person name="Pearce S."/>
            <person name="Lee S.F."/>
            <person name="McElroy K."/>
            <person name="Stocker A."/>
            <person name="Shirriffs J."/>
            <person name="Cockerell F."/>
            <person name="Coppin C."/>
            <person name="Sgro C.M."/>
            <person name="Karger A."/>
            <person name="Cain J.W."/>
            <person name="Weber J.A."/>
            <person name="Santpere G."/>
            <person name="Kirschner M.W."/>
            <person name="Hoffmann A.A."/>
            <person name="Oakeshott J.G."/>
            <person name="Zhang G."/>
        </authorList>
    </citation>
    <scope>NUCLEOTIDE SEQUENCE</scope>
    <source>
        <strain evidence="3">BGI-SZ-2011g</strain>
    </source>
</reference>
<keyword evidence="4" id="KW-1185">Reference proteome</keyword>
<feature type="region of interest" description="Disordered" evidence="2">
    <location>
        <begin position="310"/>
        <end position="344"/>
    </location>
</feature>
<proteinExistence type="predicted"/>
<feature type="coiled-coil region" evidence="1">
    <location>
        <begin position="109"/>
        <end position="173"/>
    </location>
</feature>
<protein>
    <submittedName>
        <fullName evidence="3">Uncharacterized protein</fullName>
    </submittedName>
</protein>
<name>A0AAD4K9N0_9MUSC</name>